<sequence length="573" mass="63393">MSTIESQLLLEVNKAIQGRHAHQLQSILVIEPPFPPIYEQLIAHLKTKYPRNNPSSEENLEHIVRANVSETEEGEDEQGRPVPNWSPMVSFLACWMSFIRDVNVENLLETYERLSDLQQKANSALQHATKGILILPTVIAYANVFSRVAIGLDKRPELIAHIVSAASSSDEGRAESLPEKAANILRNAFTTCLNDRNTAPRGITPQGKPDGKKIGIYKMANICLRILFQCQKLDNCQTIFNNIQNSSPPLHIYPASERVTYLYYLGRYHFACTHFFAAQLALQRAYDECPTVSSCNPQRRLLLIYLIASNLLLGRLPSPSLYTRPEAVGLREHFEPLAKAIRTGDLALFRRITSLDLSHPSARFLSRHRLFYQLANYCEIFVWRSLFRRVFLLTGKQGDTDRSAPTLDLHAVLAAFRLLETRARNMTPAMEKADSGGPGNRHISLALADFSTPSAAAAVDGYEYVDEDFDGVEGVVPYVHSPDIMEMEAICASLITQGFLNGYISHKLSKFAVMGARRPGGAAKNGFPNVWAVIKTRSGEEVFGWKEGAKGGVGPGMGGGTVVRLSGARPAGA</sequence>
<proteinExistence type="predicted"/>
<reference evidence="1" key="1">
    <citation type="journal article" date="2020" name="Stud. Mycol.">
        <title>101 Dothideomycetes genomes: a test case for predicting lifestyles and emergence of pathogens.</title>
        <authorList>
            <person name="Haridas S."/>
            <person name="Albert R."/>
            <person name="Binder M."/>
            <person name="Bloem J."/>
            <person name="Labutti K."/>
            <person name="Salamov A."/>
            <person name="Andreopoulos B."/>
            <person name="Baker S."/>
            <person name="Barry K."/>
            <person name="Bills G."/>
            <person name="Bluhm B."/>
            <person name="Cannon C."/>
            <person name="Castanera R."/>
            <person name="Culley D."/>
            <person name="Daum C."/>
            <person name="Ezra D."/>
            <person name="Gonzalez J."/>
            <person name="Henrissat B."/>
            <person name="Kuo A."/>
            <person name="Liang C."/>
            <person name="Lipzen A."/>
            <person name="Lutzoni F."/>
            <person name="Magnuson J."/>
            <person name="Mondo S."/>
            <person name="Nolan M."/>
            <person name="Ohm R."/>
            <person name="Pangilinan J."/>
            <person name="Park H.-J."/>
            <person name="Ramirez L."/>
            <person name="Alfaro M."/>
            <person name="Sun H."/>
            <person name="Tritt A."/>
            <person name="Yoshinaga Y."/>
            <person name="Zwiers L.-H."/>
            <person name="Turgeon B."/>
            <person name="Goodwin S."/>
            <person name="Spatafora J."/>
            <person name="Crous P."/>
            <person name="Grigoriev I."/>
        </authorList>
    </citation>
    <scope>NUCLEOTIDE SEQUENCE</scope>
    <source>
        <strain evidence="1">CBS 379.55</strain>
    </source>
</reference>
<evidence type="ECO:0000313" key="1">
    <source>
        <dbReference type="EMBL" id="KAF2271249.1"/>
    </source>
</evidence>
<dbReference type="PANTHER" id="PTHR12732:SF8">
    <property type="entry name" value="NUCLEAR MRNA EXPORT PROTEIN THP1"/>
    <property type="match status" value="1"/>
</dbReference>
<dbReference type="InterPro" id="IPR036388">
    <property type="entry name" value="WH-like_DNA-bd_sf"/>
</dbReference>
<name>A0A6A6J7S2_WESOR</name>
<dbReference type="Gene3D" id="1.10.10.10">
    <property type="entry name" value="Winged helix-like DNA-binding domain superfamily/Winged helix DNA-binding domain"/>
    <property type="match status" value="1"/>
</dbReference>
<dbReference type="RefSeq" id="XP_033648788.1">
    <property type="nucleotide sequence ID" value="XM_033799466.1"/>
</dbReference>
<gene>
    <name evidence="1" type="ORF">EI97DRAFT_438016</name>
</gene>
<evidence type="ECO:0000313" key="2">
    <source>
        <dbReference type="Proteomes" id="UP000800097"/>
    </source>
</evidence>
<dbReference type="GeneID" id="54552641"/>
<dbReference type="AlphaFoldDB" id="A0A6A6J7S2"/>
<dbReference type="Proteomes" id="UP000800097">
    <property type="component" value="Unassembled WGS sequence"/>
</dbReference>
<dbReference type="PANTHER" id="PTHR12732">
    <property type="entry name" value="UNCHARACTERIZED PROTEASOME COMPONENT REGION PCI-CONTAINING"/>
    <property type="match status" value="1"/>
</dbReference>
<keyword evidence="2" id="KW-1185">Reference proteome</keyword>
<protein>
    <recommendedName>
        <fullName evidence="3">PCI domain-containing protein</fullName>
    </recommendedName>
</protein>
<dbReference type="SMART" id="SM00753">
    <property type="entry name" value="PAM"/>
    <property type="match status" value="1"/>
</dbReference>
<accession>A0A6A6J7S2</accession>
<dbReference type="GO" id="GO:0003690">
    <property type="term" value="F:double-stranded DNA binding"/>
    <property type="evidence" value="ECO:0007669"/>
    <property type="project" value="InterPro"/>
</dbReference>
<dbReference type="OrthoDB" id="5404651at2759"/>
<dbReference type="EMBL" id="ML986558">
    <property type="protein sequence ID" value="KAF2271249.1"/>
    <property type="molecule type" value="Genomic_DNA"/>
</dbReference>
<dbReference type="GO" id="GO:0003723">
    <property type="term" value="F:RNA binding"/>
    <property type="evidence" value="ECO:0007669"/>
    <property type="project" value="InterPro"/>
</dbReference>
<evidence type="ECO:0008006" key="3">
    <source>
        <dbReference type="Google" id="ProtNLM"/>
    </source>
</evidence>
<dbReference type="InterPro" id="IPR045114">
    <property type="entry name" value="Csn12-like"/>
</dbReference>
<organism evidence="1 2">
    <name type="scientific">Westerdykella ornata</name>
    <dbReference type="NCBI Taxonomy" id="318751"/>
    <lineage>
        <taxon>Eukaryota</taxon>
        <taxon>Fungi</taxon>
        <taxon>Dikarya</taxon>
        <taxon>Ascomycota</taxon>
        <taxon>Pezizomycotina</taxon>
        <taxon>Dothideomycetes</taxon>
        <taxon>Pleosporomycetidae</taxon>
        <taxon>Pleosporales</taxon>
        <taxon>Sporormiaceae</taxon>
        <taxon>Westerdykella</taxon>
    </lineage>
</organism>